<evidence type="ECO:0000256" key="2">
    <source>
        <dbReference type="ARBA" id="ARBA00009403"/>
    </source>
</evidence>
<dbReference type="Gene3D" id="3.10.450.10">
    <property type="match status" value="1"/>
</dbReference>
<dbReference type="Pfam" id="PF00112">
    <property type="entry name" value="Peptidase_C1"/>
    <property type="match status" value="1"/>
</dbReference>
<dbReference type="SMART" id="SM00645">
    <property type="entry name" value="Pept_C1"/>
    <property type="match status" value="1"/>
</dbReference>
<dbReference type="InterPro" id="IPR025660">
    <property type="entry name" value="Pept_his_AS"/>
</dbReference>
<evidence type="ECO:0000256" key="4">
    <source>
        <dbReference type="ARBA" id="ARBA00022729"/>
    </source>
</evidence>
<dbReference type="PROSITE" id="PS00640">
    <property type="entry name" value="THIOL_PROTEASE_ASN"/>
    <property type="match status" value="1"/>
</dbReference>
<dbReference type="GO" id="GO:0004869">
    <property type="term" value="F:cysteine-type endopeptidase inhibitor activity"/>
    <property type="evidence" value="ECO:0007669"/>
    <property type="project" value="InterPro"/>
</dbReference>
<dbReference type="CDD" id="cd00042">
    <property type="entry name" value="CY"/>
    <property type="match status" value="1"/>
</dbReference>
<comment type="similarity">
    <text evidence="2">Belongs to the cystatin family.</text>
</comment>
<evidence type="ECO:0000259" key="11">
    <source>
        <dbReference type="SMART" id="SM00043"/>
    </source>
</evidence>
<comment type="caution">
    <text evidence="14">The sequence shown here is derived from an EMBL/GenBank/DDBJ whole genome shotgun (WGS) entry which is preliminary data.</text>
</comment>
<dbReference type="InterPro" id="IPR046350">
    <property type="entry name" value="Cystatin_sf"/>
</dbReference>
<evidence type="ECO:0000256" key="7">
    <source>
        <dbReference type="ARBA" id="ARBA00023145"/>
    </source>
</evidence>
<dbReference type="SMART" id="SM00848">
    <property type="entry name" value="Inhibitor_I29"/>
    <property type="match status" value="1"/>
</dbReference>
<evidence type="ECO:0000256" key="1">
    <source>
        <dbReference type="ARBA" id="ARBA00008455"/>
    </source>
</evidence>
<name>A0A6A4V4Y9_AMPAM</name>
<dbReference type="FunFam" id="3.90.70.10:FF:000130">
    <property type="entry name" value="Cysteine proteinase 1"/>
    <property type="match status" value="1"/>
</dbReference>
<dbReference type="InterPro" id="IPR000010">
    <property type="entry name" value="Cystatin_dom"/>
</dbReference>
<dbReference type="InterPro" id="IPR039417">
    <property type="entry name" value="Peptidase_C1A_papain-like"/>
</dbReference>
<evidence type="ECO:0000256" key="9">
    <source>
        <dbReference type="ARBA" id="ARBA00023180"/>
    </source>
</evidence>
<dbReference type="Pfam" id="PF21787">
    <property type="entry name" value="TNP-like_RNaseH_N"/>
    <property type="match status" value="1"/>
</dbReference>
<dbReference type="Pfam" id="PF00031">
    <property type="entry name" value="Cystatin"/>
    <property type="match status" value="1"/>
</dbReference>
<dbReference type="GO" id="GO:0008234">
    <property type="term" value="F:cysteine-type peptidase activity"/>
    <property type="evidence" value="ECO:0007669"/>
    <property type="project" value="UniProtKB-KW"/>
</dbReference>
<dbReference type="InterPro" id="IPR013128">
    <property type="entry name" value="Peptidase_C1A"/>
</dbReference>
<comment type="similarity">
    <text evidence="1">Belongs to the peptidase C1 family.</text>
</comment>
<gene>
    <name evidence="14" type="ORF">FJT64_012101</name>
</gene>
<proteinExistence type="inferred from homology"/>
<dbReference type="EMBL" id="VIIS01002015">
    <property type="protein sequence ID" value="KAF0289676.1"/>
    <property type="molecule type" value="Genomic_DNA"/>
</dbReference>
<dbReference type="Gene3D" id="3.90.70.10">
    <property type="entry name" value="Cysteine proteinases"/>
    <property type="match status" value="1"/>
</dbReference>
<dbReference type="GO" id="GO:0006508">
    <property type="term" value="P:proteolysis"/>
    <property type="evidence" value="ECO:0007669"/>
    <property type="project" value="UniProtKB-KW"/>
</dbReference>
<dbReference type="Pfam" id="PF08246">
    <property type="entry name" value="Inhibitor_I29"/>
    <property type="match status" value="1"/>
</dbReference>
<dbReference type="InterPro" id="IPR048365">
    <property type="entry name" value="TNP-like_RNaseH_N"/>
</dbReference>
<dbReference type="PROSITE" id="PS00139">
    <property type="entry name" value="THIOL_PROTEASE_CYS"/>
    <property type="match status" value="1"/>
</dbReference>
<feature type="domain" description="Peptidase C1A papain C-terminal" evidence="12">
    <location>
        <begin position="348"/>
        <end position="565"/>
    </location>
</feature>
<dbReference type="PROSITE" id="PS00287">
    <property type="entry name" value="CYSTATIN"/>
    <property type="match status" value="1"/>
</dbReference>
<keyword evidence="9" id="KW-0325">Glycoprotein</keyword>
<dbReference type="SUPFAM" id="SSF54403">
    <property type="entry name" value="Cystatin/monellin"/>
    <property type="match status" value="1"/>
</dbReference>
<evidence type="ECO:0000256" key="6">
    <source>
        <dbReference type="ARBA" id="ARBA00022807"/>
    </source>
</evidence>
<dbReference type="AlphaFoldDB" id="A0A6A4V4Y9"/>
<keyword evidence="7" id="KW-0865">Zymogen</keyword>
<dbReference type="Proteomes" id="UP000440578">
    <property type="component" value="Unassembled WGS sequence"/>
</dbReference>
<dbReference type="PRINTS" id="PR00705">
    <property type="entry name" value="PAPAIN"/>
</dbReference>
<dbReference type="PROSITE" id="PS00639">
    <property type="entry name" value="THIOL_PROTEASE_HIS"/>
    <property type="match status" value="1"/>
</dbReference>
<dbReference type="InterPro" id="IPR038765">
    <property type="entry name" value="Papain-like_cys_pep_sf"/>
</dbReference>
<protein>
    <submittedName>
        <fullName evidence="14">Putative cysteine proteinase</fullName>
    </submittedName>
</protein>
<feature type="region of interest" description="Disordered" evidence="10">
    <location>
        <begin position="227"/>
        <end position="248"/>
    </location>
</feature>
<keyword evidence="4" id="KW-0732">Signal</keyword>
<dbReference type="OrthoDB" id="387093at2759"/>
<feature type="domain" description="Cathepsin propeptide inhibitor" evidence="13">
    <location>
        <begin position="259"/>
        <end position="316"/>
    </location>
</feature>
<evidence type="ECO:0000259" key="12">
    <source>
        <dbReference type="SMART" id="SM00645"/>
    </source>
</evidence>
<dbReference type="InterPro" id="IPR000668">
    <property type="entry name" value="Peptidase_C1A_C"/>
</dbReference>
<keyword evidence="3" id="KW-0645">Protease</keyword>
<evidence type="ECO:0000259" key="13">
    <source>
        <dbReference type="SMART" id="SM00848"/>
    </source>
</evidence>
<organism evidence="14 15">
    <name type="scientific">Amphibalanus amphitrite</name>
    <name type="common">Striped barnacle</name>
    <name type="synonym">Balanus amphitrite</name>
    <dbReference type="NCBI Taxonomy" id="1232801"/>
    <lineage>
        <taxon>Eukaryota</taxon>
        <taxon>Metazoa</taxon>
        <taxon>Ecdysozoa</taxon>
        <taxon>Arthropoda</taxon>
        <taxon>Crustacea</taxon>
        <taxon>Multicrustacea</taxon>
        <taxon>Cirripedia</taxon>
        <taxon>Thoracica</taxon>
        <taxon>Thoracicalcarea</taxon>
        <taxon>Balanomorpha</taxon>
        <taxon>Balanoidea</taxon>
        <taxon>Balanidae</taxon>
        <taxon>Amphibalaninae</taxon>
        <taxon>Amphibalanus</taxon>
    </lineage>
</organism>
<feature type="compositionally biased region" description="Basic residues" evidence="10">
    <location>
        <begin position="227"/>
        <end position="244"/>
    </location>
</feature>
<feature type="domain" description="Cystatin" evidence="11">
    <location>
        <begin position="118"/>
        <end position="226"/>
    </location>
</feature>
<evidence type="ECO:0000256" key="8">
    <source>
        <dbReference type="ARBA" id="ARBA00023157"/>
    </source>
</evidence>
<evidence type="ECO:0000313" key="15">
    <source>
        <dbReference type="Proteomes" id="UP000440578"/>
    </source>
</evidence>
<dbReference type="InterPro" id="IPR000169">
    <property type="entry name" value="Pept_cys_AS"/>
</dbReference>
<dbReference type="SUPFAM" id="SSF54001">
    <property type="entry name" value="Cysteine proteinases"/>
    <property type="match status" value="1"/>
</dbReference>
<evidence type="ECO:0000256" key="3">
    <source>
        <dbReference type="ARBA" id="ARBA00022670"/>
    </source>
</evidence>
<evidence type="ECO:0000256" key="10">
    <source>
        <dbReference type="SAM" id="MobiDB-lite"/>
    </source>
</evidence>
<keyword evidence="5" id="KW-0378">Hydrolase</keyword>
<sequence length="567" mass="63663">MRPGFHDAILALIKEKFAGASAKDKLCIISFDEMQLKPRLAYQRGDDVIEGFTDHGSLCRANACADHALVMMVRGVSVTKRWKQPIGFFLTSGTTKAVVQQQLLTHVSTRCRQGDGAAGLGEYRQHAEADQTVLAMARFAVPLLQPHIKSEKFFTLKSVDKIHKQLVSGTNYKLEVSLVETGCHQEAGPSALECEPADRPRIVTCRLVVYDQPWTGRRELTKHRCTRPVAAHKHKGHGKSKTKFGKPLDAGSKRLRAQFGEFVRLFNRTYPSTEEYARRMRVFGENMKHARNFQRMERGTAQYGVTKFSDMTVEEFRATQLGLDTSLPRPAPDGRFRQTAAIPEVDDMPTNWDWREKGAVTPVKNQGQCGSCWAFSVTGNVEGQYFIKHGQLLSLSEQELVDCDTDDHGCQGGLPDQAYKFIEFLGGLEEEKDYPYEGRNDQCRLNRTDLRVKLTGSLDLPKNEADIQKWLYKNGPVSIGVNANPLMFYRGGIIDVWSFLCRASAIDHGVLLVGFGEKSYPVVNKTKPFWIVKNSWGADWGEQGYFRLYRGSDECGVQDMASSSIVA</sequence>
<reference evidence="14 15" key="1">
    <citation type="submission" date="2019-07" db="EMBL/GenBank/DDBJ databases">
        <title>Draft genome assembly of a fouling barnacle, Amphibalanus amphitrite (Darwin, 1854): The first reference genome for Thecostraca.</title>
        <authorList>
            <person name="Kim W."/>
        </authorList>
    </citation>
    <scope>NUCLEOTIDE SEQUENCE [LARGE SCALE GENOMIC DNA]</scope>
    <source>
        <strain evidence="14">SNU_AA5</strain>
        <tissue evidence="14">Soma without cirri and trophi</tissue>
    </source>
</reference>
<keyword evidence="8" id="KW-1015">Disulfide bond</keyword>
<dbReference type="InterPro" id="IPR025661">
    <property type="entry name" value="Pept_asp_AS"/>
</dbReference>
<keyword evidence="6" id="KW-0788">Thiol protease</keyword>
<evidence type="ECO:0000313" key="14">
    <source>
        <dbReference type="EMBL" id="KAF0289676.1"/>
    </source>
</evidence>
<dbReference type="InterPro" id="IPR013201">
    <property type="entry name" value="Prot_inhib_I29"/>
</dbReference>
<evidence type="ECO:0000256" key="5">
    <source>
        <dbReference type="ARBA" id="ARBA00022801"/>
    </source>
</evidence>
<dbReference type="SMART" id="SM00043">
    <property type="entry name" value="CY"/>
    <property type="match status" value="1"/>
</dbReference>
<dbReference type="InterPro" id="IPR018073">
    <property type="entry name" value="Prot_inh_cystat_CS"/>
</dbReference>
<keyword evidence="15" id="KW-1185">Reference proteome</keyword>
<dbReference type="CDD" id="cd02248">
    <property type="entry name" value="Peptidase_C1A"/>
    <property type="match status" value="1"/>
</dbReference>
<dbReference type="PANTHER" id="PTHR12411">
    <property type="entry name" value="CYSTEINE PROTEASE FAMILY C1-RELATED"/>
    <property type="match status" value="1"/>
</dbReference>
<accession>A0A6A4V4Y9</accession>